<proteinExistence type="predicted"/>
<dbReference type="Pfam" id="PF02746">
    <property type="entry name" value="MR_MLE_N"/>
    <property type="match status" value="1"/>
</dbReference>
<dbReference type="GO" id="GO:0016829">
    <property type="term" value="F:lyase activity"/>
    <property type="evidence" value="ECO:0007669"/>
    <property type="project" value="UniProtKB-KW"/>
</dbReference>
<dbReference type="CDD" id="cd03316">
    <property type="entry name" value="MR_like"/>
    <property type="match status" value="1"/>
</dbReference>
<dbReference type="OrthoDB" id="9802699at2"/>
<dbReference type="SUPFAM" id="SSF54826">
    <property type="entry name" value="Enolase N-terminal domain-like"/>
    <property type="match status" value="1"/>
</dbReference>
<dbReference type="SMART" id="SM00922">
    <property type="entry name" value="MR_MLE"/>
    <property type="match status" value="1"/>
</dbReference>
<dbReference type="InterPro" id="IPR034593">
    <property type="entry name" value="DgoD-like"/>
</dbReference>
<dbReference type="AlphaFoldDB" id="A0A1I5AIL1"/>
<protein>
    <submittedName>
        <fullName evidence="3">L-alanine-DL-glutamate epimerase</fullName>
    </submittedName>
</protein>
<dbReference type="STRING" id="995034.SAMN05216219_1494"/>
<name>A0A1I5AIL1_9MICO</name>
<reference evidence="4" key="1">
    <citation type="submission" date="2016-10" db="EMBL/GenBank/DDBJ databases">
        <authorList>
            <person name="Varghese N."/>
            <person name="Submissions S."/>
        </authorList>
    </citation>
    <scope>NUCLEOTIDE SEQUENCE [LARGE SCALE GENOMIC DNA]</scope>
    <source>
        <strain evidence="4">CGMCC 1.11101</strain>
    </source>
</reference>
<dbReference type="SUPFAM" id="SSF51604">
    <property type="entry name" value="Enolase C-terminal domain-like"/>
    <property type="match status" value="1"/>
</dbReference>
<dbReference type="InterPro" id="IPR029065">
    <property type="entry name" value="Enolase_C-like"/>
</dbReference>
<keyword evidence="1" id="KW-0456">Lyase</keyword>
<dbReference type="InterPro" id="IPR013341">
    <property type="entry name" value="Mandelate_racemase_N_dom"/>
</dbReference>
<evidence type="ECO:0000259" key="2">
    <source>
        <dbReference type="SMART" id="SM00922"/>
    </source>
</evidence>
<gene>
    <name evidence="3" type="ORF">SAMN05216219_1494</name>
</gene>
<dbReference type="Pfam" id="PF13378">
    <property type="entry name" value="MR_MLE_C"/>
    <property type="match status" value="1"/>
</dbReference>
<dbReference type="EMBL" id="FOVM01000003">
    <property type="protein sequence ID" value="SFN62356.1"/>
    <property type="molecule type" value="Genomic_DNA"/>
</dbReference>
<sequence length="396" mass="42767">MSRIVAMRAVLLSAPYGDPAHSMENLLHLPSGLRTSGFVEITLANGIRGIGEGYLAVFAPEVFRALVEQLEPLLLGMDVRRLAEIEKMLVIATGYWSLQGAARHAISAIEIALHDCNARLEDQPLWKYLGGADNPQLALYASGGDSIGPDSMARELAAVAQLGIETFKIRARFGHVDKVVWTQQAAPQIGIAVDMTQNLVSPSREITDVLVFANAIEARSGRAPAFLEEVFGPDQIDSLPELRRRTDVPIAGGEIVTTELELIARIRNGSYDIAQPDATVIGGIQPVLSVFAAAREVSTDVYVHCWGAGVGVLANYHAAAAAGGRTAEWPLPSYPLRDRFLDRVAVVKDGHVRLSDLPGLGVELTPEIEQEFAYQNDAVYKCLVHPSSVPAAHAWK</sequence>
<dbReference type="Proteomes" id="UP000198867">
    <property type="component" value="Unassembled WGS sequence"/>
</dbReference>
<dbReference type="Gene3D" id="3.30.390.10">
    <property type="entry name" value="Enolase-like, N-terminal domain"/>
    <property type="match status" value="1"/>
</dbReference>
<dbReference type="PANTHER" id="PTHR48080:SF2">
    <property type="entry name" value="D-GALACTONATE DEHYDRATASE"/>
    <property type="match status" value="1"/>
</dbReference>
<evidence type="ECO:0000313" key="4">
    <source>
        <dbReference type="Proteomes" id="UP000198867"/>
    </source>
</evidence>
<evidence type="ECO:0000256" key="1">
    <source>
        <dbReference type="ARBA" id="ARBA00023239"/>
    </source>
</evidence>
<accession>A0A1I5AIL1</accession>
<organism evidence="3 4">
    <name type="scientific">Mycetocola miduiensis</name>
    <dbReference type="NCBI Taxonomy" id="995034"/>
    <lineage>
        <taxon>Bacteria</taxon>
        <taxon>Bacillati</taxon>
        <taxon>Actinomycetota</taxon>
        <taxon>Actinomycetes</taxon>
        <taxon>Micrococcales</taxon>
        <taxon>Microbacteriaceae</taxon>
        <taxon>Mycetocola</taxon>
    </lineage>
</organism>
<dbReference type="Gene3D" id="3.20.20.120">
    <property type="entry name" value="Enolase-like C-terminal domain"/>
    <property type="match status" value="1"/>
</dbReference>
<dbReference type="InterPro" id="IPR029017">
    <property type="entry name" value="Enolase-like_N"/>
</dbReference>
<dbReference type="PANTHER" id="PTHR48080">
    <property type="entry name" value="D-GALACTONATE DEHYDRATASE-RELATED"/>
    <property type="match status" value="1"/>
</dbReference>
<keyword evidence="4" id="KW-1185">Reference proteome</keyword>
<dbReference type="InterPro" id="IPR036849">
    <property type="entry name" value="Enolase-like_C_sf"/>
</dbReference>
<feature type="domain" description="Mandelate racemase/muconate lactonizing enzyme C-terminal" evidence="2">
    <location>
        <begin position="149"/>
        <end position="249"/>
    </location>
</feature>
<evidence type="ECO:0000313" key="3">
    <source>
        <dbReference type="EMBL" id="SFN62356.1"/>
    </source>
</evidence>
<dbReference type="InterPro" id="IPR013342">
    <property type="entry name" value="Mandelate_racemase_C"/>
</dbReference>